<evidence type="ECO:0000313" key="6">
    <source>
        <dbReference type="EMBL" id="CAA6830699.1"/>
    </source>
</evidence>
<dbReference type="InterPro" id="IPR050950">
    <property type="entry name" value="HTH-type_LysR_regulators"/>
</dbReference>
<protein>
    <submittedName>
        <fullName evidence="6">LysR family transcriptional regulator</fullName>
    </submittedName>
</protein>
<evidence type="ECO:0000259" key="5">
    <source>
        <dbReference type="PROSITE" id="PS50931"/>
    </source>
</evidence>
<dbReference type="InterPro" id="IPR000847">
    <property type="entry name" value="LysR_HTH_N"/>
</dbReference>
<organism evidence="6">
    <name type="scientific">uncultured Thiotrichaceae bacterium</name>
    <dbReference type="NCBI Taxonomy" id="298394"/>
    <lineage>
        <taxon>Bacteria</taxon>
        <taxon>Pseudomonadati</taxon>
        <taxon>Pseudomonadota</taxon>
        <taxon>Gammaproteobacteria</taxon>
        <taxon>Thiotrichales</taxon>
        <taxon>Thiotrichaceae</taxon>
        <taxon>environmental samples</taxon>
    </lineage>
</organism>
<dbReference type="PANTHER" id="PTHR30419">
    <property type="entry name" value="HTH-TYPE TRANSCRIPTIONAL REGULATOR YBHD"/>
    <property type="match status" value="1"/>
</dbReference>
<evidence type="ECO:0000256" key="2">
    <source>
        <dbReference type="ARBA" id="ARBA00023015"/>
    </source>
</evidence>
<keyword evidence="2" id="KW-0805">Transcription regulation</keyword>
<dbReference type="InterPro" id="IPR005119">
    <property type="entry name" value="LysR_subst-bd"/>
</dbReference>
<dbReference type="PRINTS" id="PR00039">
    <property type="entry name" value="HTHLYSR"/>
</dbReference>
<evidence type="ECO:0000256" key="3">
    <source>
        <dbReference type="ARBA" id="ARBA00023125"/>
    </source>
</evidence>
<gene>
    <name evidence="6" type="ORF">HELGO_WM26607</name>
</gene>
<dbReference type="SUPFAM" id="SSF46785">
    <property type="entry name" value="Winged helix' DNA-binding domain"/>
    <property type="match status" value="1"/>
</dbReference>
<dbReference type="PANTHER" id="PTHR30419:SF8">
    <property type="entry name" value="NITROGEN ASSIMILATION TRANSCRIPTIONAL ACTIVATOR-RELATED"/>
    <property type="match status" value="1"/>
</dbReference>
<dbReference type="SUPFAM" id="SSF53850">
    <property type="entry name" value="Periplasmic binding protein-like II"/>
    <property type="match status" value="1"/>
</dbReference>
<dbReference type="Pfam" id="PF00126">
    <property type="entry name" value="HTH_1"/>
    <property type="match status" value="1"/>
</dbReference>
<keyword evidence="3" id="KW-0238">DNA-binding</keyword>
<proteinExistence type="inferred from homology"/>
<dbReference type="AlphaFoldDB" id="A0A6S6UF62"/>
<evidence type="ECO:0000256" key="1">
    <source>
        <dbReference type="ARBA" id="ARBA00009437"/>
    </source>
</evidence>
<dbReference type="Gene3D" id="3.40.190.290">
    <property type="match status" value="1"/>
</dbReference>
<dbReference type="GO" id="GO:0003677">
    <property type="term" value="F:DNA binding"/>
    <property type="evidence" value="ECO:0007669"/>
    <property type="project" value="UniProtKB-KW"/>
</dbReference>
<dbReference type="FunFam" id="1.10.10.10:FF:000001">
    <property type="entry name" value="LysR family transcriptional regulator"/>
    <property type="match status" value="1"/>
</dbReference>
<keyword evidence="4" id="KW-0804">Transcription</keyword>
<feature type="domain" description="HTH lysR-type" evidence="5">
    <location>
        <begin position="5"/>
        <end position="62"/>
    </location>
</feature>
<dbReference type="EMBL" id="CACVAT010000618">
    <property type="protein sequence ID" value="CAA6830699.1"/>
    <property type="molecule type" value="Genomic_DNA"/>
</dbReference>
<name>A0A6S6UF62_9GAMM</name>
<sequence length="319" mass="36111">MNINFDFQDLQAFISVADHTSFQQASAQLNLSQPALTRRIQKLEKTLGVVLLERSTRSVNLTLAGKNFRARAEVMLEEANEAVMALRDHEQQFEYQRKTVITIALIPTVTRRIVMDALHTFRQQGHSARIRLMDGNANEVAEAVAQDTADFGLSFIPVNEPGLSFEPLIEDQFALVMRKGDPLYSETPIHWSAIDSSRLILPWKGTGNRMLIDDALARSGTTLNWAFEVTRSATVLDMVASGVGIAVLPQSVGRLMIVLSWLSGHWWSHRLFGHWGLFSDRDIHCRPPLKNCCLFRGYMHKYIDEPHDILRLWDSCLIA</sequence>
<dbReference type="InterPro" id="IPR036388">
    <property type="entry name" value="WH-like_DNA-bd_sf"/>
</dbReference>
<accession>A0A6S6UF62</accession>
<dbReference type="InterPro" id="IPR036390">
    <property type="entry name" value="WH_DNA-bd_sf"/>
</dbReference>
<dbReference type="Gene3D" id="1.10.10.10">
    <property type="entry name" value="Winged helix-like DNA-binding domain superfamily/Winged helix DNA-binding domain"/>
    <property type="match status" value="1"/>
</dbReference>
<dbReference type="Pfam" id="PF03466">
    <property type="entry name" value="LysR_substrate"/>
    <property type="match status" value="1"/>
</dbReference>
<comment type="similarity">
    <text evidence="1">Belongs to the LysR transcriptional regulatory family.</text>
</comment>
<evidence type="ECO:0000256" key="4">
    <source>
        <dbReference type="ARBA" id="ARBA00023163"/>
    </source>
</evidence>
<dbReference type="GO" id="GO:0005829">
    <property type="term" value="C:cytosol"/>
    <property type="evidence" value="ECO:0007669"/>
    <property type="project" value="TreeGrafter"/>
</dbReference>
<dbReference type="PROSITE" id="PS50931">
    <property type="entry name" value="HTH_LYSR"/>
    <property type="match status" value="1"/>
</dbReference>
<dbReference type="GO" id="GO:0003700">
    <property type="term" value="F:DNA-binding transcription factor activity"/>
    <property type="evidence" value="ECO:0007669"/>
    <property type="project" value="InterPro"/>
</dbReference>
<reference evidence="6" key="1">
    <citation type="submission" date="2020-01" db="EMBL/GenBank/DDBJ databases">
        <authorList>
            <person name="Meier V. D."/>
            <person name="Meier V D."/>
        </authorList>
    </citation>
    <scope>NUCLEOTIDE SEQUENCE</scope>
    <source>
        <strain evidence="6">HLG_WM_MAG_09</strain>
    </source>
</reference>